<evidence type="ECO:0000313" key="2">
    <source>
        <dbReference type="EMBL" id="RLL11409.1"/>
    </source>
</evidence>
<accession>A0A498CML6</accession>
<reference evidence="2 3" key="1">
    <citation type="submission" date="2018-10" db="EMBL/GenBank/DDBJ databases">
        <title>Anaerotruncus faecis sp. nov., isolated from human feces.</title>
        <authorList>
            <person name="Wang Y.-J."/>
        </authorList>
    </citation>
    <scope>NUCLEOTIDE SEQUENCE [LARGE SCALE GENOMIC DNA]</scope>
    <source>
        <strain evidence="2 3">22A2-44</strain>
    </source>
</reference>
<proteinExistence type="predicted"/>
<dbReference type="Proteomes" id="UP000276301">
    <property type="component" value="Unassembled WGS sequence"/>
</dbReference>
<dbReference type="InterPro" id="IPR029787">
    <property type="entry name" value="Nucleotide_cyclase"/>
</dbReference>
<dbReference type="Gene3D" id="3.30.70.270">
    <property type="match status" value="1"/>
</dbReference>
<dbReference type="Pfam" id="PF00990">
    <property type="entry name" value="GGDEF"/>
    <property type="match status" value="1"/>
</dbReference>
<sequence>MDELEQYRQRLRIALRAEKICVFEVDGVVCSCSAGAAFYPPDAPDFDALFKKADMALYEAKTSRERVVFYHGGPGDGAPGHTD</sequence>
<dbReference type="AlphaFoldDB" id="A0A498CML6"/>
<evidence type="ECO:0000259" key="1">
    <source>
        <dbReference type="Pfam" id="PF00990"/>
    </source>
</evidence>
<dbReference type="EMBL" id="RCHT01000009">
    <property type="protein sequence ID" value="RLL11409.1"/>
    <property type="molecule type" value="Genomic_DNA"/>
</dbReference>
<feature type="domain" description="GGDEF" evidence="1">
    <location>
        <begin position="6"/>
        <end position="64"/>
    </location>
</feature>
<dbReference type="SUPFAM" id="SSF55073">
    <property type="entry name" value="Nucleotide cyclase"/>
    <property type="match status" value="1"/>
</dbReference>
<protein>
    <submittedName>
        <fullName evidence="2">Diguanylate cyclase</fullName>
    </submittedName>
</protein>
<name>A0A498CML6_9FIRM</name>
<organism evidence="2 3">
    <name type="scientific">Anaerotruncus massiliensis</name>
    <name type="common">ex Liu et al. 2021</name>
    <dbReference type="NCBI Taxonomy" id="2321404"/>
    <lineage>
        <taxon>Bacteria</taxon>
        <taxon>Bacillati</taxon>
        <taxon>Bacillota</taxon>
        <taxon>Clostridia</taxon>
        <taxon>Eubacteriales</taxon>
        <taxon>Oscillospiraceae</taxon>
        <taxon>Anaerotruncus</taxon>
    </lineage>
</organism>
<comment type="caution">
    <text evidence="2">The sequence shown here is derived from an EMBL/GenBank/DDBJ whole genome shotgun (WGS) entry which is preliminary data.</text>
</comment>
<dbReference type="InterPro" id="IPR000160">
    <property type="entry name" value="GGDEF_dom"/>
</dbReference>
<dbReference type="InterPro" id="IPR043128">
    <property type="entry name" value="Rev_trsase/Diguanyl_cyclase"/>
</dbReference>
<evidence type="ECO:0000313" key="3">
    <source>
        <dbReference type="Proteomes" id="UP000276301"/>
    </source>
</evidence>
<keyword evidence="3" id="KW-1185">Reference proteome</keyword>
<gene>
    <name evidence="2" type="ORF">D4A47_07245</name>
</gene>
<dbReference type="RefSeq" id="WP_121586778.1">
    <property type="nucleotide sequence ID" value="NZ_RCHT01000009.1"/>
</dbReference>